<dbReference type="PROSITE" id="PS51217">
    <property type="entry name" value="UVRD_HELICASE_CTER"/>
    <property type="match status" value="1"/>
</dbReference>
<keyword evidence="8 15" id="KW-0067">ATP-binding</keyword>
<dbReference type="Pfam" id="PF00580">
    <property type="entry name" value="UvrD-helicase"/>
    <property type="match status" value="1"/>
</dbReference>
<dbReference type="GO" id="GO:0003677">
    <property type="term" value="F:DNA binding"/>
    <property type="evidence" value="ECO:0007669"/>
    <property type="project" value="UniProtKB-UniRule"/>
</dbReference>
<evidence type="ECO:0000256" key="1">
    <source>
        <dbReference type="ARBA" id="ARBA00009922"/>
    </source>
</evidence>
<reference evidence="21" key="1">
    <citation type="submission" date="2017-04" db="EMBL/GenBank/DDBJ databases">
        <authorList>
            <person name="Varghese N."/>
            <person name="Submissions S."/>
        </authorList>
    </citation>
    <scope>NUCLEOTIDE SEQUENCE [LARGE SCALE GENOMIC DNA]</scope>
    <source>
        <strain evidence="21">VKM Ac-2510</strain>
    </source>
</reference>
<evidence type="ECO:0000256" key="14">
    <source>
        <dbReference type="ARBA" id="ARBA00048988"/>
    </source>
</evidence>
<dbReference type="PROSITE" id="PS51198">
    <property type="entry name" value="UVRD_HELICASE_ATP_BIND"/>
    <property type="match status" value="1"/>
</dbReference>
<keyword evidence="10" id="KW-0234">DNA repair</keyword>
<dbReference type="Gene3D" id="3.40.50.300">
    <property type="entry name" value="P-loop containing nucleotide triphosphate hydrolases"/>
    <property type="match status" value="2"/>
</dbReference>
<comment type="catalytic activity">
    <reaction evidence="14">
        <text>ATP + H2O = ADP + phosphate + H(+)</text>
        <dbReference type="Rhea" id="RHEA:13065"/>
        <dbReference type="ChEBI" id="CHEBI:15377"/>
        <dbReference type="ChEBI" id="CHEBI:15378"/>
        <dbReference type="ChEBI" id="CHEBI:30616"/>
        <dbReference type="ChEBI" id="CHEBI:43474"/>
        <dbReference type="ChEBI" id="CHEBI:456216"/>
        <dbReference type="EC" id="5.6.2.4"/>
    </reaction>
</comment>
<dbReference type="InterPro" id="IPR011335">
    <property type="entry name" value="Restrct_endonuc-II-like"/>
</dbReference>
<feature type="domain" description="UvrD-like helicase C-terminal" evidence="18">
    <location>
        <begin position="329"/>
        <end position="629"/>
    </location>
</feature>
<dbReference type="GO" id="GO:0005524">
    <property type="term" value="F:ATP binding"/>
    <property type="evidence" value="ECO:0007669"/>
    <property type="project" value="UniProtKB-UniRule"/>
</dbReference>
<dbReference type="Proteomes" id="UP000193244">
    <property type="component" value="Unassembled WGS sequence"/>
</dbReference>
<keyword evidence="6 15" id="KW-0347">Helicase</keyword>
<dbReference type="Gene3D" id="1.10.486.10">
    <property type="entry name" value="PCRA, domain 4"/>
    <property type="match status" value="1"/>
</dbReference>
<keyword evidence="21" id="KW-1185">Reference proteome</keyword>
<dbReference type="Pfam" id="PF12705">
    <property type="entry name" value="PDDEXK_1"/>
    <property type="match status" value="1"/>
</dbReference>
<gene>
    <name evidence="20" type="ORF">SAMN06296010_2732</name>
</gene>
<keyword evidence="3 15" id="KW-0547">Nucleotide-binding</keyword>
<evidence type="ECO:0000259" key="17">
    <source>
        <dbReference type="PROSITE" id="PS51198"/>
    </source>
</evidence>
<dbReference type="SUPFAM" id="SSF52540">
    <property type="entry name" value="P-loop containing nucleoside triphosphate hydrolases"/>
    <property type="match status" value="1"/>
</dbReference>
<comment type="catalytic activity">
    <reaction evidence="12">
        <text>Couples ATP hydrolysis with the unwinding of duplex DNA by translocating in the 3'-5' direction.</text>
        <dbReference type="EC" id="5.6.2.4"/>
    </reaction>
</comment>
<evidence type="ECO:0000256" key="5">
    <source>
        <dbReference type="ARBA" id="ARBA00022801"/>
    </source>
</evidence>
<feature type="binding site" evidence="15">
    <location>
        <begin position="37"/>
        <end position="44"/>
    </location>
    <ligand>
        <name>ATP</name>
        <dbReference type="ChEBI" id="CHEBI:30616"/>
    </ligand>
</feature>
<keyword evidence="2" id="KW-0540">Nuclease</keyword>
<evidence type="ECO:0000256" key="12">
    <source>
        <dbReference type="ARBA" id="ARBA00034617"/>
    </source>
</evidence>
<dbReference type="InterPro" id="IPR014016">
    <property type="entry name" value="UvrD-like_ATP-bd"/>
</dbReference>
<evidence type="ECO:0000256" key="8">
    <source>
        <dbReference type="ARBA" id="ARBA00022840"/>
    </source>
</evidence>
<evidence type="ECO:0000256" key="7">
    <source>
        <dbReference type="ARBA" id="ARBA00022839"/>
    </source>
</evidence>
<dbReference type="Gene3D" id="3.90.320.10">
    <property type="match status" value="1"/>
</dbReference>
<dbReference type="PANTHER" id="PTHR11070">
    <property type="entry name" value="UVRD / RECB / PCRA DNA HELICASE FAMILY MEMBER"/>
    <property type="match status" value="1"/>
</dbReference>
<feature type="domain" description="UvrD-like helicase ATP-binding" evidence="17">
    <location>
        <begin position="16"/>
        <end position="322"/>
    </location>
</feature>
<dbReference type="InterPro" id="IPR011604">
    <property type="entry name" value="PDDEXK-like_dom_sf"/>
</dbReference>
<organism evidence="20 21">
    <name type="scientific">Agreia pratensis</name>
    <dbReference type="NCBI Taxonomy" id="150121"/>
    <lineage>
        <taxon>Bacteria</taxon>
        <taxon>Bacillati</taxon>
        <taxon>Actinomycetota</taxon>
        <taxon>Actinomycetes</taxon>
        <taxon>Micrococcales</taxon>
        <taxon>Microbacteriaceae</taxon>
        <taxon>Agreia</taxon>
    </lineage>
</organism>
<dbReference type="STRING" id="150121.SAMN06296010_2732"/>
<dbReference type="InterPro" id="IPR014017">
    <property type="entry name" value="DNA_helicase_UvrD-like_C"/>
</dbReference>
<dbReference type="GO" id="GO:0004527">
    <property type="term" value="F:exonuclease activity"/>
    <property type="evidence" value="ECO:0007669"/>
    <property type="project" value="UniProtKB-KW"/>
</dbReference>
<dbReference type="EC" id="5.6.2.4" evidence="13"/>
<evidence type="ECO:0000256" key="3">
    <source>
        <dbReference type="ARBA" id="ARBA00022741"/>
    </source>
</evidence>
<dbReference type="AlphaFoldDB" id="A0A1X7KMP2"/>
<evidence type="ECO:0000259" key="19">
    <source>
        <dbReference type="PROSITE" id="PS51740"/>
    </source>
</evidence>
<dbReference type="Gene3D" id="1.10.10.160">
    <property type="match status" value="1"/>
</dbReference>
<evidence type="ECO:0000256" key="16">
    <source>
        <dbReference type="PROSITE-ProRule" id="PRU01076"/>
    </source>
</evidence>
<dbReference type="InterPro" id="IPR038726">
    <property type="entry name" value="PDDEXK_AddAB-type"/>
</dbReference>
<evidence type="ECO:0000256" key="2">
    <source>
        <dbReference type="ARBA" id="ARBA00022722"/>
    </source>
</evidence>
<dbReference type="InterPro" id="IPR027417">
    <property type="entry name" value="P-loop_NTPase"/>
</dbReference>
<feature type="domain" description="SpoVT-AbrB" evidence="19">
    <location>
        <begin position="884"/>
        <end position="926"/>
    </location>
</feature>
<evidence type="ECO:0000256" key="6">
    <source>
        <dbReference type="ARBA" id="ARBA00022806"/>
    </source>
</evidence>
<evidence type="ECO:0000313" key="20">
    <source>
        <dbReference type="EMBL" id="SMG42465.1"/>
    </source>
</evidence>
<dbReference type="InterPro" id="IPR007159">
    <property type="entry name" value="SpoVT-AbrB_dom"/>
</dbReference>
<evidence type="ECO:0000313" key="21">
    <source>
        <dbReference type="Proteomes" id="UP000193244"/>
    </source>
</evidence>
<dbReference type="PANTHER" id="PTHR11070:SF59">
    <property type="entry name" value="DNA 3'-5' HELICASE"/>
    <property type="match status" value="1"/>
</dbReference>
<name>A0A1X7KMP2_9MICO</name>
<evidence type="ECO:0000256" key="13">
    <source>
        <dbReference type="ARBA" id="ARBA00034808"/>
    </source>
</evidence>
<accession>A0A1X7KMP2</accession>
<evidence type="ECO:0000256" key="10">
    <source>
        <dbReference type="ARBA" id="ARBA00023204"/>
    </source>
</evidence>
<dbReference type="GO" id="GO:0005829">
    <property type="term" value="C:cytosol"/>
    <property type="evidence" value="ECO:0007669"/>
    <property type="project" value="TreeGrafter"/>
</dbReference>
<keyword evidence="7" id="KW-0269">Exonuclease</keyword>
<keyword evidence="5 15" id="KW-0378">Hydrolase</keyword>
<evidence type="ECO:0000256" key="11">
    <source>
        <dbReference type="ARBA" id="ARBA00023235"/>
    </source>
</evidence>
<evidence type="ECO:0000256" key="4">
    <source>
        <dbReference type="ARBA" id="ARBA00022763"/>
    </source>
</evidence>
<dbReference type="GO" id="GO:0033202">
    <property type="term" value="C:DNA helicase complex"/>
    <property type="evidence" value="ECO:0007669"/>
    <property type="project" value="TreeGrafter"/>
</dbReference>
<protein>
    <recommendedName>
        <fullName evidence="13">DNA 3'-5' helicase</fullName>
        <ecNumber evidence="13">5.6.2.4</ecNumber>
    </recommendedName>
</protein>
<keyword evidence="11" id="KW-0413">Isomerase</keyword>
<dbReference type="SUPFAM" id="SSF52980">
    <property type="entry name" value="Restriction endonuclease-like"/>
    <property type="match status" value="1"/>
</dbReference>
<dbReference type="InterPro" id="IPR000212">
    <property type="entry name" value="DNA_helicase_UvrD/REP"/>
</dbReference>
<proteinExistence type="inferred from homology"/>
<dbReference type="EMBL" id="FXAY01000004">
    <property type="protein sequence ID" value="SMG42465.1"/>
    <property type="molecule type" value="Genomic_DNA"/>
</dbReference>
<evidence type="ECO:0000256" key="15">
    <source>
        <dbReference type="PROSITE-ProRule" id="PRU00560"/>
    </source>
</evidence>
<evidence type="ECO:0000256" key="9">
    <source>
        <dbReference type="ARBA" id="ARBA00023125"/>
    </source>
</evidence>
<dbReference type="GO" id="GO:0000725">
    <property type="term" value="P:recombinational repair"/>
    <property type="evidence" value="ECO:0007669"/>
    <property type="project" value="TreeGrafter"/>
</dbReference>
<dbReference type="PROSITE" id="PS51740">
    <property type="entry name" value="SPOVT_ABRB"/>
    <property type="match status" value="1"/>
</dbReference>
<comment type="similarity">
    <text evidence="1">Belongs to the helicase family. UvrD subfamily.</text>
</comment>
<dbReference type="GO" id="GO:0043138">
    <property type="term" value="F:3'-5' DNA helicase activity"/>
    <property type="evidence" value="ECO:0007669"/>
    <property type="project" value="UniProtKB-EC"/>
</dbReference>
<evidence type="ECO:0000259" key="18">
    <source>
        <dbReference type="PROSITE" id="PS51217"/>
    </source>
</evidence>
<sequence>MAHVSFALVEIDRPFARDPGQSRVLALEDSASCAVIGAPGTGKTTALVELLCHRVHDRGFSPDEVLVITPTRASATALRDRLALRMNVPSNGPLARTANSIAFQIVRGMAAVRGEEPPVLLTGAEQDQIISELLAGDMADASGPAWPDHLGEDVRRLRGFRTELRDLMMRAVETGTSADRLAMLAESAGRPEWRAAAQFIEGYDRVKTSYRDRSFDSAELAREAAVLLREAESSPDELEAAVGSLARLRLLVLDDAQESTLATLTLVREFARRGVAVIAFGDPDISTGTFRGAHPDTLARLGEYLRISTESPIILDTVHRHATHLRSLVADVTARIGTARAGSQRRAVAAGAAAPSGSRPEVSTVLATSPSDEIGVIARRLREAHVFENVAWDDMAVIVRSGSQIAPLERGLAAFDVPTRVSRARVALRDEPVVRAFASILEIALGRRELTGELAEALLLSPLAASDAVLLRRLKRALRQLEFESGGHRTGSELLVDALQMPLVLARIEPRVGRKARLLATMIALTCEAASTEASVEELLWQIWETSGLAEPWRAQSLGTGLVADETAHDLDAVVALFSSAKRFVERSPEAPATVFLEQLLDVDVPEDTLARAATARAVTVTSPAGAVGTQFALVVVAGVQENVWPNLRIRGTLLGADALEGARRGEAPAVLDQRTAVLHDELRMFAQAISRASVELLITAVDDDDSSPSPLFKLLPEPVPGAVSRTPLSLRGLVGVLRRTVVTRGESQAASALATLAREAVPGAHPAEWYGLAAASSMEPLVDLSDEEARVTVSPSRMESFETCPLNWLIDHLGGGSSNTSSQVGTLIHEAMETSTTAAAPDTSEQALFDLVDSRWGELYFESSWLSEIKRREARQLVSRLSTYLADFDRQGGTLLGAESKFELEVDQAVLRGTIDRVELYPDGSVVIVDLKTGKRAYTAAEIGENAQLGAYQLAFKAGLIDGVPRDARPGGARLLIVSKSSRGKNFVDHTQAPRSSGELDEFRQRILTDASGMAGAHVDARIGSHCLDPWSHGACRIHVIRAVSA</sequence>
<keyword evidence="4" id="KW-0227">DNA damage</keyword>
<keyword evidence="9 16" id="KW-0238">DNA-binding</keyword>
<dbReference type="InterPro" id="IPR013986">
    <property type="entry name" value="DExx_box_DNA_helicase_dom_sf"/>
</dbReference>